<keyword evidence="7 12" id="KW-0812">Transmembrane</keyword>
<organism evidence="13 14">
    <name type="scientific">Vibrio thalassae</name>
    <dbReference type="NCBI Taxonomy" id="1243014"/>
    <lineage>
        <taxon>Bacteria</taxon>
        <taxon>Pseudomonadati</taxon>
        <taxon>Pseudomonadota</taxon>
        <taxon>Gammaproteobacteria</taxon>
        <taxon>Vibrionales</taxon>
        <taxon>Vibrionaceae</taxon>
        <taxon>Vibrio</taxon>
    </lineage>
</organism>
<dbReference type="PANTHER" id="PTHR43823:SF3">
    <property type="entry name" value="MULTIDRUG EXPORT PROTEIN MEPA"/>
    <property type="match status" value="1"/>
</dbReference>
<dbReference type="InterPro" id="IPR045070">
    <property type="entry name" value="MATE_MepA-like"/>
</dbReference>
<dbReference type="GO" id="GO:0046677">
    <property type="term" value="P:response to antibiotic"/>
    <property type="evidence" value="ECO:0007669"/>
    <property type="project" value="UniProtKB-KW"/>
</dbReference>
<dbReference type="AlphaFoldDB" id="A0A240E9B5"/>
<evidence type="ECO:0000256" key="5">
    <source>
        <dbReference type="ARBA" id="ARBA00022448"/>
    </source>
</evidence>
<evidence type="ECO:0000256" key="7">
    <source>
        <dbReference type="ARBA" id="ARBA00022692"/>
    </source>
</evidence>
<comment type="subcellular location">
    <subcellularLocation>
        <location evidence="1">Cell inner membrane</location>
        <topology evidence="1">Multi-pass membrane protein</topology>
    </subcellularLocation>
</comment>
<accession>A0A240E9B5</accession>
<keyword evidence="8 12" id="KW-1133">Transmembrane helix</keyword>
<dbReference type="GO" id="GO:0015297">
    <property type="term" value="F:antiporter activity"/>
    <property type="evidence" value="ECO:0007669"/>
    <property type="project" value="InterPro"/>
</dbReference>
<dbReference type="PIRSF" id="PIRSF006603">
    <property type="entry name" value="DinF"/>
    <property type="match status" value="1"/>
</dbReference>
<feature type="transmembrane region" description="Helical" evidence="12">
    <location>
        <begin position="163"/>
        <end position="182"/>
    </location>
</feature>
<feature type="transmembrane region" description="Helical" evidence="12">
    <location>
        <begin position="86"/>
        <end position="110"/>
    </location>
</feature>
<dbReference type="GO" id="GO:0005886">
    <property type="term" value="C:plasma membrane"/>
    <property type="evidence" value="ECO:0007669"/>
    <property type="project" value="UniProtKB-SubCell"/>
</dbReference>
<protein>
    <recommendedName>
        <fullName evidence="4">Multidrug export protein MepA</fullName>
    </recommendedName>
    <alternativeName>
        <fullName evidence="3">Multidrug resistance protein NorM</fullName>
    </alternativeName>
    <alternativeName>
        <fullName evidence="11">Na(+)/drug antiporter</fullName>
    </alternativeName>
</protein>
<evidence type="ECO:0000256" key="6">
    <source>
        <dbReference type="ARBA" id="ARBA00022475"/>
    </source>
</evidence>
<evidence type="ECO:0000256" key="4">
    <source>
        <dbReference type="ARBA" id="ARBA00022106"/>
    </source>
</evidence>
<feature type="transmembrane region" description="Helical" evidence="12">
    <location>
        <begin position="222"/>
        <end position="245"/>
    </location>
</feature>
<evidence type="ECO:0000256" key="11">
    <source>
        <dbReference type="ARBA" id="ARBA00030855"/>
    </source>
</evidence>
<dbReference type="Proteomes" id="UP000219336">
    <property type="component" value="Unassembled WGS sequence"/>
</dbReference>
<feature type="transmembrane region" description="Helical" evidence="12">
    <location>
        <begin position="257"/>
        <end position="282"/>
    </location>
</feature>
<dbReference type="EMBL" id="OANU01000002">
    <property type="protein sequence ID" value="SNX45156.1"/>
    <property type="molecule type" value="Genomic_DNA"/>
</dbReference>
<name>A0A240E9B5_9VIBR</name>
<keyword evidence="6" id="KW-1003">Cell membrane</keyword>
<keyword evidence="10" id="KW-0046">Antibiotic resistance</keyword>
<evidence type="ECO:0000256" key="2">
    <source>
        <dbReference type="ARBA" id="ARBA00008417"/>
    </source>
</evidence>
<feature type="transmembrane region" description="Helical" evidence="12">
    <location>
        <begin position="309"/>
        <end position="334"/>
    </location>
</feature>
<evidence type="ECO:0000256" key="1">
    <source>
        <dbReference type="ARBA" id="ARBA00004429"/>
    </source>
</evidence>
<comment type="similarity">
    <text evidence="2">Belongs to the multi antimicrobial extrusion (MATE) (TC 2.A.66.1) family. MepA subfamily.</text>
</comment>
<dbReference type="CDD" id="cd13143">
    <property type="entry name" value="MATE_MepA_like"/>
    <property type="match status" value="1"/>
</dbReference>
<sequence>MTEKSIYKQFWRYAVPTVAAMLVNGLYQVVDGIFIGRYMGGDGLAGINLAWPIIGTILGLGMMIGVGTGALASIKQGEGDLSQAKNALATGLITLIALSPIIAVILWQYSHVFLSIQGAEGRVHDLAMQYLDILIIGGVFTLGSIAVPFLLRNDDSPNTATMLMVLGAIINIALDYWFIAILDWELRGAALATAIAQAVVTLLGFAYFFSSKAKMRLTFGDLKFQFALLPSITSIGMASFFMYAYGSFMVALHNGLFADYGSITLVGAYAILGYIVAFYYLVAEGLANAMQPLLSYNYGARRQDNMRKLFNIATLSAVIGGAMFVTLLNLFPYQTVSIFNSTESALIENTVNGIRLHLFSMFLDGFIVVAAAYYQAIGHSRKALFVTLGNMLVQLPFLYLMPKLWGVNGIWVAYPLSNIAIGIVVGIMMWRDIRKLDRTVLQPTAA</sequence>
<dbReference type="InterPro" id="IPR048279">
    <property type="entry name" value="MdtK-like"/>
</dbReference>
<feature type="transmembrane region" description="Helical" evidence="12">
    <location>
        <begin position="12"/>
        <end position="30"/>
    </location>
</feature>
<reference evidence="14" key="1">
    <citation type="submission" date="2016-06" db="EMBL/GenBank/DDBJ databases">
        <authorList>
            <person name="Rodrigo-Torres L."/>
            <person name="Arahal R.D."/>
            <person name="Lucena T."/>
        </authorList>
    </citation>
    <scope>NUCLEOTIDE SEQUENCE [LARGE SCALE GENOMIC DNA]</scope>
    <source>
        <strain evidence="14">CECT8203</strain>
    </source>
</reference>
<feature type="transmembrane region" description="Helical" evidence="12">
    <location>
        <begin position="412"/>
        <end position="430"/>
    </location>
</feature>
<evidence type="ECO:0000313" key="13">
    <source>
        <dbReference type="EMBL" id="SNX45156.1"/>
    </source>
</evidence>
<feature type="transmembrane region" description="Helical" evidence="12">
    <location>
        <begin position="354"/>
        <end position="376"/>
    </location>
</feature>
<dbReference type="InterPro" id="IPR002528">
    <property type="entry name" value="MATE_fam"/>
</dbReference>
<proteinExistence type="inferred from homology"/>
<dbReference type="Pfam" id="PF01554">
    <property type="entry name" value="MatE"/>
    <property type="match status" value="2"/>
</dbReference>
<evidence type="ECO:0000256" key="9">
    <source>
        <dbReference type="ARBA" id="ARBA00023136"/>
    </source>
</evidence>
<gene>
    <name evidence="13" type="primary">mepA_1</name>
    <name evidence="13" type="ORF">VTH8203_00149</name>
</gene>
<feature type="transmembrane region" description="Helical" evidence="12">
    <location>
        <begin position="383"/>
        <end position="400"/>
    </location>
</feature>
<dbReference type="OrthoDB" id="9811110at2"/>
<feature type="transmembrane region" description="Helical" evidence="12">
    <location>
        <begin position="130"/>
        <end position="151"/>
    </location>
</feature>
<dbReference type="RefSeq" id="WP_096991910.1">
    <property type="nucleotide sequence ID" value="NZ_JBHSII010000001.1"/>
</dbReference>
<keyword evidence="9 12" id="KW-0472">Membrane</keyword>
<evidence type="ECO:0000313" key="14">
    <source>
        <dbReference type="Proteomes" id="UP000219336"/>
    </source>
</evidence>
<evidence type="ECO:0000256" key="8">
    <source>
        <dbReference type="ARBA" id="ARBA00022989"/>
    </source>
</evidence>
<evidence type="ECO:0000256" key="3">
    <source>
        <dbReference type="ARBA" id="ARBA00013489"/>
    </source>
</evidence>
<evidence type="ECO:0000256" key="10">
    <source>
        <dbReference type="ARBA" id="ARBA00023251"/>
    </source>
</evidence>
<feature type="transmembrane region" description="Helical" evidence="12">
    <location>
        <begin position="50"/>
        <end position="74"/>
    </location>
</feature>
<dbReference type="NCBIfam" id="TIGR00797">
    <property type="entry name" value="matE"/>
    <property type="match status" value="1"/>
</dbReference>
<dbReference type="PANTHER" id="PTHR43823">
    <property type="entry name" value="SPORULATION PROTEIN YKVU"/>
    <property type="match status" value="1"/>
</dbReference>
<keyword evidence="5" id="KW-0813">Transport</keyword>
<feature type="transmembrane region" description="Helical" evidence="12">
    <location>
        <begin position="188"/>
        <end position="210"/>
    </location>
</feature>
<keyword evidence="14" id="KW-1185">Reference proteome</keyword>
<dbReference type="NCBIfam" id="NF007130">
    <property type="entry name" value="PRK09575.1"/>
    <property type="match status" value="1"/>
</dbReference>
<dbReference type="InterPro" id="IPR051327">
    <property type="entry name" value="MATE_MepA_subfamily"/>
</dbReference>
<evidence type="ECO:0000256" key="12">
    <source>
        <dbReference type="SAM" id="Phobius"/>
    </source>
</evidence>
<dbReference type="GO" id="GO:0042910">
    <property type="term" value="F:xenobiotic transmembrane transporter activity"/>
    <property type="evidence" value="ECO:0007669"/>
    <property type="project" value="InterPro"/>
</dbReference>